<gene>
    <name evidence="2" type="ORF">MM415B06468_0005</name>
</gene>
<dbReference type="Gene3D" id="3.30.470.30">
    <property type="entry name" value="DNA ligase/mRNA capping enzyme"/>
    <property type="match status" value="1"/>
</dbReference>
<dbReference type="AlphaFoldDB" id="A0A6M3LUK9"/>
<sequence>MNEFVGFPKIARLSRDVIITEKIDGTNAQIFIGEDGDFLVGSKNRWITPENDNFGFARWAMEHREELLKLGSGRHFGEWWGSGIQRGYGLPKGEKRFSLFNTVRWCLHDQEPQRIETADPRIEKYQERLPECCGLVPVLYRGIFDEINYGDLLAELSATGSHASPGFMKPEGIVAYHIAGNVGFKKTLGDDGHKGEGL</sequence>
<accession>A0A6M3LUK9</accession>
<dbReference type="EMBL" id="MT143476">
    <property type="protein sequence ID" value="QJA97244.1"/>
    <property type="molecule type" value="Genomic_DNA"/>
</dbReference>
<dbReference type="SUPFAM" id="SSF56091">
    <property type="entry name" value="DNA ligase/mRNA capping enzyme, catalytic domain"/>
    <property type="match status" value="1"/>
</dbReference>
<dbReference type="Pfam" id="PF09414">
    <property type="entry name" value="RNA_ligase"/>
    <property type="match status" value="1"/>
</dbReference>
<dbReference type="InterPro" id="IPR021122">
    <property type="entry name" value="RNA_ligase_dom_REL/Rnl2"/>
</dbReference>
<dbReference type="GO" id="GO:0016874">
    <property type="term" value="F:ligase activity"/>
    <property type="evidence" value="ECO:0007669"/>
    <property type="project" value="UniProtKB-KW"/>
</dbReference>
<feature type="domain" description="RNA ligase" evidence="1">
    <location>
        <begin position="16"/>
        <end position="176"/>
    </location>
</feature>
<organism evidence="2">
    <name type="scientific">viral metagenome</name>
    <dbReference type="NCBI Taxonomy" id="1070528"/>
    <lineage>
        <taxon>unclassified sequences</taxon>
        <taxon>metagenomes</taxon>
        <taxon>organismal metagenomes</taxon>
    </lineage>
</organism>
<evidence type="ECO:0000259" key="1">
    <source>
        <dbReference type="Pfam" id="PF09414"/>
    </source>
</evidence>
<name>A0A6M3LUK9_9ZZZZ</name>
<proteinExistence type="predicted"/>
<keyword evidence="2" id="KW-0436">Ligase</keyword>
<protein>
    <submittedName>
        <fullName evidence="2">Putative RNA ligase</fullName>
    </submittedName>
</protein>
<reference evidence="2" key="1">
    <citation type="submission" date="2020-03" db="EMBL/GenBank/DDBJ databases">
        <title>The deep terrestrial virosphere.</title>
        <authorList>
            <person name="Holmfeldt K."/>
            <person name="Nilsson E."/>
            <person name="Simone D."/>
            <person name="Lopez-Fernandez M."/>
            <person name="Wu X."/>
            <person name="de Brujin I."/>
            <person name="Lundin D."/>
            <person name="Andersson A."/>
            <person name="Bertilsson S."/>
            <person name="Dopson M."/>
        </authorList>
    </citation>
    <scope>NUCLEOTIDE SEQUENCE</scope>
    <source>
        <strain evidence="2">MM415B06468</strain>
    </source>
</reference>
<evidence type="ECO:0000313" key="2">
    <source>
        <dbReference type="EMBL" id="QJA97244.1"/>
    </source>
</evidence>